<evidence type="ECO:0000256" key="1">
    <source>
        <dbReference type="ARBA" id="ARBA00022842"/>
    </source>
</evidence>
<dbReference type="GO" id="GO:0016779">
    <property type="term" value="F:nucleotidyltransferase activity"/>
    <property type="evidence" value="ECO:0007669"/>
    <property type="project" value="UniProtKB-ARBA"/>
</dbReference>
<organism evidence="3 4">
    <name type="scientific">Achromobacter piechaudii</name>
    <dbReference type="NCBI Taxonomy" id="72556"/>
    <lineage>
        <taxon>Bacteria</taxon>
        <taxon>Pseudomonadati</taxon>
        <taxon>Pseudomonadota</taxon>
        <taxon>Betaproteobacteria</taxon>
        <taxon>Burkholderiales</taxon>
        <taxon>Alcaligenaceae</taxon>
        <taxon>Achromobacter</taxon>
    </lineage>
</organism>
<dbReference type="EMBL" id="CADILD010000002">
    <property type="protein sequence ID" value="CAB3891892.1"/>
    <property type="molecule type" value="Genomic_DNA"/>
</dbReference>
<dbReference type="Pfam" id="PF12804">
    <property type="entry name" value="NTP_transf_3"/>
    <property type="match status" value="1"/>
</dbReference>
<dbReference type="PANTHER" id="PTHR43777:SF1">
    <property type="entry name" value="MOLYBDENUM COFACTOR CYTIDYLYLTRANSFERASE"/>
    <property type="match status" value="1"/>
</dbReference>
<dbReference type="AlphaFoldDB" id="A0A6S7E1C1"/>
<proteinExistence type="predicted"/>
<evidence type="ECO:0000313" key="4">
    <source>
        <dbReference type="Proteomes" id="UP000494105"/>
    </source>
</evidence>
<evidence type="ECO:0000259" key="2">
    <source>
        <dbReference type="Pfam" id="PF12804"/>
    </source>
</evidence>
<dbReference type="PANTHER" id="PTHR43777">
    <property type="entry name" value="MOLYBDENUM COFACTOR CYTIDYLYLTRANSFERASE"/>
    <property type="match status" value="1"/>
</dbReference>
<dbReference type="Gene3D" id="3.90.550.10">
    <property type="entry name" value="Spore Coat Polysaccharide Biosynthesis Protein SpsA, Chain A"/>
    <property type="match status" value="1"/>
</dbReference>
<reference evidence="3 4" key="1">
    <citation type="submission" date="2020-04" db="EMBL/GenBank/DDBJ databases">
        <authorList>
            <person name="De Canck E."/>
        </authorList>
    </citation>
    <scope>NUCLEOTIDE SEQUENCE [LARGE SCALE GENOMIC DNA]</scope>
    <source>
        <strain evidence="3 4">LMG 1861</strain>
    </source>
</reference>
<dbReference type="Proteomes" id="UP000494105">
    <property type="component" value="Unassembled WGS sequence"/>
</dbReference>
<dbReference type="InterPro" id="IPR029044">
    <property type="entry name" value="Nucleotide-diphossugar_trans"/>
</dbReference>
<dbReference type="RefSeq" id="WP_175129229.1">
    <property type="nucleotide sequence ID" value="NZ_CADILD010000002.1"/>
</dbReference>
<name>A0A6S7E1C1_9BURK</name>
<evidence type="ECO:0000313" key="3">
    <source>
        <dbReference type="EMBL" id="CAB3891892.1"/>
    </source>
</evidence>
<dbReference type="CDD" id="cd04182">
    <property type="entry name" value="GT_2_like_f"/>
    <property type="match status" value="1"/>
</dbReference>
<accession>A0A6S7E1C1</accession>
<dbReference type="InterPro" id="IPR025877">
    <property type="entry name" value="MobA-like_NTP_Trfase"/>
</dbReference>
<protein>
    <recommendedName>
        <fullName evidence="2">MobA-like NTP transferase domain-containing protein</fullName>
    </recommendedName>
</protein>
<dbReference type="SUPFAM" id="SSF53448">
    <property type="entry name" value="Nucleotide-diphospho-sugar transferases"/>
    <property type="match status" value="1"/>
</dbReference>
<keyword evidence="1" id="KW-0460">Magnesium</keyword>
<sequence>MPSSTPAHAPTPPYSHCVGILLGAGHGRRYAAVAPGHDKLMEMLDDGTPVALASARALRQATARTIAVLRHDQDALRALLIAAGCEVVTVAANADGMGDSLATAARHLIEHSDAAESSCLVALADMPWLRAATCAQVAALTPAHGIVAPRWQGKRGHPVAFARERWPELAALSGDVGARALLARHPVHDVEVDDPGVLADVDTPGDLHPGD</sequence>
<feature type="domain" description="MobA-like NTP transferase" evidence="2">
    <location>
        <begin position="19"/>
        <end position="185"/>
    </location>
</feature>
<gene>
    <name evidence="3" type="ORF">LMG1861_03848</name>
</gene>